<dbReference type="InterPro" id="IPR006427">
    <property type="entry name" value="Portal_HK97"/>
</dbReference>
<dbReference type="Pfam" id="PF04860">
    <property type="entry name" value="Phage_portal"/>
    <property type="match status" value="1"/>
</dbReference>
<evidence type="ECO:0000313" key="2">
    <source>
        <dbReference type="Proteomes" id="UP000195897"/>
    </source>
</evidence>
<dbReference type="Gene3D" id="3.30.1120.70">
    <property type="match status" value="1"/>
</dbReference>
<reference evidence="2" key="1">
    <citation type="submission" date="2017-04" db="EMBL/GenBank/DDBJ databases">
        <title>Function of individual gut microbiota members based on whole genome sequencing of pure cultures obtained from chicken caecum.</title>
        <authorList>
            <person name="Medvecky M."/>
            <person name="Cejkova D."/>
            <person name="Polansky O."/>
            <person name="Karasova D."/>
            <person name="Kubasova T."/>
            <person name="Cizek A."/>
            <person name="Rychlik I."/>
        </authorList>
    </citation>
    <scope>NUCLEOTIDE SEQUENCE [LARGE SCALE GENOMIC DNA]</scope>
    <source>
        <strain evidence="2">An180</strain>
    </source>
</reference>
<protein>
    <submittedName>
        <fullName evidence="1">Phage portal protein</fullName>
    </submittedName>
</protein>
<gene>
    <name evidence="1" type="ORF">B5F17_13535</name>
</gene>
<name>A0A1Y4L2Q1_9FIRM</name>
<accession>A0A1Y4L2Q1</accession>
<dbReference type="Proteomes" id="UP000195897">
    <property type="component" value="Unassembled WGS sequence"/>
</dbReference>
<dbReference type="InterPro" id="IPR006944">
    <property type="entry name" value="Phage/GTA_portal"/>
</dbReference>
<organism evidence="1 2">
    <name type="scientific">Butyricicoccus pullicaecorum</name>
    <dbReference type="NCBI Taxonomy" id="501571"/>
    <lineage>
        <taxon>Bacteria</taxon>
        <taxon>Bacillati</taxon>
        <taxon>Bacillota</taxon>
        <taxon>Clostridia</taxon>
        <taxon>Eubacteriales</taxon>
        <taxon>Butyricicoccaceae</taxon>
        <taxon>Butyricicoccus</taxon>
    </lineage>
</organism>
<dbReference type="Gene3D" id="3.40.140.120">
    <property type="match status" value="1"/>
</dbReference>
<evidence type="ECO:0000313" key="1">
    <source>
        <dbReference type="EMBL" id="OUP51074.1"/>
    </source>
</evidence>
<dbReference type="EMBL" id="NFKK01000025">
    <property type="protein sequence ID" value="OUP51074.1"/>
    <property type="molecule type" value="Genomic_DNA"/>
</dbReference>
<dbReference type="RefSeq" id="WP_087374670.1">
    <property type="nucleotide sequence ID" value="NZ_NFKK01000025.1"/>
</dbReference>
<dbReference type="NCBIfam" id="TIGR01537">
    <property type="entry name" value="portal_HK97"/>
    <property type="match status" value="1"/>
</dbReference>
<dbReference type="Gene3D" id="1.20.1270.210">
    <property type="match status" value="1"/>
</dbReference>
<dbReference type="AlphaFoldDB" id="A0A1Y4L2Q1"/>
<comment type="caution">
    <text evidence="1">The sequence shown here is derived from an EMBL/GenBank/DDBJ whole genome shotgun (WGS) entry which is preliminary data.</text>
</comment>
<proteinExistence type="predicted"/>
<sequence>MIVDTLFRRARNAGAPVSDPVLTMADPTGWGVNLVGGTPSPDSALKLSAVFRAVDGISNSVAKLPLYLMDGVTRERVTDHPVLPLLTIRPNELMTAATFKKMLETERLLTGNGYAYIVRDSVTLEPVELIPLQNELVNPWLDSAGALWYMVRMPRTGRVYKLPPADVLHFKGFSRDGIEGISVLRYAAEVILTGRQAQQYEMNYYAKGTQVPGVLTTETDLSKPNRDAIREEWERIHSGADNAFRVAVLDLGTKYQPIGITNKDSQFIESKGVTVEDISRFFAMPLYKLNAGKQSYSSNEQNAIEYVNDTLMPVLTQYEQEYTYKLLFESERRQNLRIRVNQNAELRGDLAARANWYKVMREIGPYSVNDVRALEDLPDVPGGDTRNASLNYIPLERFDELSVARNKGGEKT</sequence>